<dbReference type="PANTHER" id="PTHR43525">
    <property type="entry name" value="PROTEIN MALY"/>
    <property type="match status" value="1"/>
</dbReference>
<evidence type="ECO:0000259" key="6">
    <source>
        <dbReference type="Pfam" id="PF00155"/>
    </source>
</evidence>
<dbReference type="InterPro" id="IPR051798">
    <property type="entry name" value="Class-II_PLP-Dep_Aminotrans"/>
</dbReference>
<dbReference type="InterPro" id="IPR004839">
    <property type="entry name" value="Aminotransferase_I/II_large"/>
</dbReference>
<reference evidence="7 8" key="1">
    <citation type="submission" date="2016-10" db="EMBL/GenBank/DDBJ databases">
        <authorList>
            <person name="de Groot N.N."/>
        </authorList>
    </citation>
    <scope>NUCLEOTIDE SEQUENCE [LARGE SCALE GENOMIC DNA]</scope>
    <source>
        <strain evidence="7 8">DSM 16981</strain>
    </source>
</reference>
<comment type="similarity">
    <text evidence="5">Belongs to the class-II pyridoxal-phosphate-dependent aminotransferase family. MalY/PatB cystathionine beta-lyase subfamily.</text>
</comment>
<comment type="cofactor">
    <cofactor evidence="1">
        <name>pyridoxal 5'-phosphate</name>
        <dbReference type="ChEBI" id="CHEBI:597326"/>
    </cofactor>
</comment>
<dbReference type="InterPro" id="IPR015424">
    <property type="entry name" value="PyrdxlP-dep_Trfase"/>
</dbReference>
<sequence>MNFDNVTNRQGTDCLKYDAAVRRNKPANILPFWVADMDFPTAPCILSALHSRIDHGIFGYSEADPDRFYNVLKEWFQTRHHWTIQKNWIIQTPGIVFALAMAVRAYSNPGDSILIQQPVYYPFSEVIQDNDRKVVNSPLILKNGNYKIDFDDFEKKIIENNVKLFLLCNPHNPGGRVWTKEELIRIGDICLSHHVCIAADEIHQDFVWPNHIHTVFASLGEMYEQNTIICTSPSKTFNLAGLQLSNIFIPNPILRRKFKKEITKAGYSQLNTLGLVAGEAAYREGAPWLDELKIYLYDNITYTQNFLQQNLPQIGFICPEGTYLIWLDFRALGLTEAQREDVLLNQAGLWLDSGAMFGPDGEGFERLNIACPRTILKTALEKLCVLQHITN</sequence>
<dbReference type="EC" id="4.4.1.13" evidence="2"/>
<dbReference type="SUPFAM" id="SSF53383">
    <property type="entry name" value="PLP-dependent transferases"/>
    <property type="match status" value="1"/>
</dbReference>
<evidence type="ECO:0000256" key="5">
    <source>
        <dbReference type="ARBA" id="ARBA00037974"/>
    </source>
</evidence>
<evidence type="ECO:0000256" key="4">
    <source>
        <dbReference type="ARBA" id="ARBA00023239"/>
    </source>
</evidence>
<dbReference type="STRING" id="349095.SAMN05660299_02818"/>
<dbReference type="Gene3D" id="3.40.640.10">
    <property type="entry name" value="Type I PLP-dependent aspartate aminotransferase-like (Major domain)"/>
    <property type="match status" value="1"/>
</dbReference>
<dbReference type="NCBIfam" id="TIGR04350">
    <property type="entry name" value="C_S_lyase_PatB"/>
    <property type="match status" value="1"/>
</dbReference>
<name>A0A1H0BYV3_9FIRM</name>
<dbReference type="EMBL" id="FNHQ01000060">
    <property type="protein sequence ID" value="SDN50746.1"/>
    <property type="molecule type" value="Genomic_DNA"/>
</dbReference>
<evidence type="ECO:0000256" key="1">
    <source>
        <dbReference type="ARBA" id="ARBA00001933"/>
    </source>
</evidence>
<dbReference type="AlphaFoldDB" id="A0A1H0BYV3"/>
<protein>
    <recommendedName>
        <fullName evidence="2">cysteine-S-conjugate beta-lyase</fullName>
        <ecNumber evidence="2">4.4.1.13</ecNumber>
    </recommendedName>
</protein>
<feature type="domain" description="Aminotransferase class I/classII large" evidence="6">
    <location>
        <begin position="34"/>
        <end position="383"/>
    </location>
</feature>
<evidence type="ECO:0000256" key="3">
    <source>
        <dbReference type="ARBA" id="ARBA00022898"/>
    </source>
</evidence>
<accession>A0A1H0BYV3</accession>
<keyword evidence="8" id="KW-1185">Reference proteome</keyword>
<dbReference type="Proteomes" id="UP000199309">
    <property type="component" value="Unassembled WGS sequence"/>
</dbReference>
<dbReference type="Pfam" id="PF00155">
    <property type="entry name" value="Aminotran_1_2"/>
    <property type="match status" value="1"/>
</dbReference>
<gene>
    <name evidence="7" type="ORF">SAMN05660299_02818</name>
</gene>
<dbReference type="CDD" id="cd00609">
    <property type="entry name" value="AAT_like"/>
    <property type="match status" value="1"/>
</dbReference>
<keyword evidence="4 7" id="KW-0456">Lyase</keyword>
<dbReference type="GO" id="GO:0047804">
    <property type="term" value="F:cysteine-S-conjugate beta-lyase activity"/>
    <property type="evidence" value="ECO:0007669"/>
    <property type="project" value="UniProtKB-EC"/>
</dbReference>
<keyword evidence="3" id="KW-0663">Pyridoxal phosphate</keyword>
<dbReference type="PANTHER" id="PTHR43525:SF1">
    <property type="entry name" value="PROTEIN MALY"/>
    <property type="match status" value="1"/>
</dbReference>
<dbReference type="InterPro" id="IPR015422">
    <property type="entry name" value="PyrdxlP-dep_Trfase_small"/>
</dbReference>
<evidence type="ECO:0000313" key="7">
    <source>
        <dbReference type="EMBL" id="SDN50746.1"/>
    </source>
</evidence>
<dbReference type="RefSeq" id="WP_425433766.1">
    <property type="nucleotide sequence ID" value="NZ_FNHQ01000060.1"/>
</dbReference>
<evidence type="ECO:0000313" key="8">
    <source>
        <dbReference type="Proteomes" id="UP000199309"/>
    </source>
</evidence>
<dbReference type="InterPro" id="IPR015421">
    <property type="entry name" value="PyrdxlP-dep_Trfase_major"/>
</dbReference>
<evidence type="ECO:0000256" key="2">
    <source>
        <dbReference type="ARBA" id="ARBA00012224"/>
    </source>
</evidence>
<dbReference type="GO" id="GO:0030170">
    <property type="term" value="F:pyridoxal phosphate binding"/>
    <property type="evidence" value="ECO:0007669"/>
    <property type="project" value="InterPro"/>
</dbReference>
<dbReference type="InterPro" id="IPR027619">
    <property type="entry name" value="C-S_lyase_PatB-like"/>
</dbReference>
<proteinExistence type="inferred from homology"/>
<organism evidence="7 8">
    <name type="scientific">Megasphaera paucivorans</name>
    <dbReference type="NCBI Taxonomy" id="349095"/>
    <lineage>
        <taxon>Bacteria</taxon>
        <taxon>Bacillati</taxon>
        <taxon>Bacillota</taxon>
        <taxon>Negativicutes</taxon>
        <taxon>Veillonellales</taxon>
        <taxon>Veillonellaceae</taxon>
        <taxon>Megasphaera</taxon>
    </lineage>
</organism>
<dbReference type="Gene3D" id="3.90.1150.10">
    <property type="entry name" value="Aspartate Aminotransferase, domain 1"/>
    <property type="match status" value="1"/>
</dbReference>